<evidence type="ECO:0000256" key="1">
    <source>
        <dbReference type="ARBA" id="ARBA00007228"/>
    </source>
</evidence>
<dbReference type="InterPro" id="IPR029064">
    <property type="entry name" value="Ribosomal_eL30-like_sf"/>
</dbReference>
<dbReference type="InterPro" id="IPR004441">
    <property type="entry name" value="rRNA_MeTrfase_TrmH"/>
</dbReference>
<dbReference type="GO" id="GO:0008173">
    <property type="term" value="F:RNA methyltransferase activity"/>
    <property type="evidence" value="ECO:0007669"/>
    <property type="project" value="InterPro"/>
</dbReference>
<dbReference type="Pfam" id="PF00588">
    <property type="entry name" value="SpoU_methylase"/>
    <property type="match status" value="1"/>
</dbReference>
<dbReference type="PANTHER" id="PTHR46429">
    <property type="entry name" value="23S RRNA (GUANOSINE-2'-O-)-METHYLTRANSFERASE RLMB"/>
    <property type="match status" value="1"/>
</dbReference>
<dbReference type="EMBL" id="FUGD01000065">
    <property type="protein sequence ID" value="SJM36923.1"/>
    <property type="molecule type" value="Genomic_DNA"/>
</dbReference>
<dbReference type="InterPro" id="IPR013123">
    <property type="entry name" value="SpoU_subst-bd"/>
</dbReference>
<dbReference type="EC" id="2.1.1.185" evidence="5"/>
<dbReference type="Gene3D" id="3.40.1280.10">
    <property type="match status" value="1"/>
</dbReference>
<dbReference type="AlphaFoldDB" id="A0A1R4EEK3"/>
<keyword evidence="3 5" id="KW-0808">Transferase</keyword>
<evidence type="ECO:0000256" key="2">
    <source>
        <dbReference type="ARBA" id="ARBA00022603"/>
    </source>
</evidence>
<dbReference type="SMART" id="SM00967">
    <property type="entry name" value="SpoU_sub_bind"/>
    <property type="match status" value="1"/>
</dbReference>
<evidence type="ECO:0000313" key="6">
    <source>
        <dbReference type="Proteomes" id="UP000188169"/>
    </source>
</evidence>
<dbReference type="InterPro" id="IPR029026">
    <property type="entry name" value="tRNA_m1G_MTases_N"/>
</dbReference>
<dbReference type="InterPro" id="IPR001537">
    <property type="entry name" value="SpoU_MeTrfase"/>
</dbReference>
<dbReference type="SUPFAM" id="SSF75217">
    <property type="entry name" value="alpha/beta knot"/>
    <property type="match status" value="1"/>
</dbReference>
<sequence>MAKPVHFYGIHAIHALLSHRPTDAMALFIQQGRGHKEGAATQDEADSTFEEILQLAEQMGVSIQEASRDKLTALCGSPQHQGVVLNARPLAMADEGEIASLAQSEDALFLVLDQITDAHNLGACLRTAAAMGVDAVICPKHHSASLTPTVAKVSVGAMEIMPVIAVTNLARCIENLKQAGVFVYGTALDETAKALPDVDLKGKVAIIMGSEGEGMRRLTTERCDELVYIPMTGNKHGSLQSLNVSVATGMVLYEVSRQRHQS</sequence>
<dbReference type="Pfam" id="PF08032">
    <property type="entry name" value="SpoU_sub_bind"/>
    <property type="match status" value="1"/>
</dbReference>
<organism evidence="5 6">
    <name type="scientific">Psychrobacter pasteurii</name>
    <dbReference type="NCBI Taxonomy" id="1945520"/>
    <lineage>
        <taxon>Bacteria</taxon>
        <taxon>Pseudomonadati</taxon>
        <taxon>Pseudomonadota</taxon>
        <taxon>Gammaproteobacteria</taxon>
        <taxon>Moraxellales</taxon>
        <taxon>Moraxellaceae</taxon>
        <taxon>Psychrobacter</taxon>
    </lineage>
</organism>
<name>A0A1R4EEK3_9GAMM</name>
<dbReference type="CDD" id="cd18103">
    <property type="entry name" value="SpoU-like_RlmB"/>
    <property type="match status" value="1"/>
</dbReference>
<dbReference type="SUPFAM" id="SSF55315">
    <property type="entry name" value="L30e-like"/>
    <property type="match status" value="1"/>
</dbReference>
<dbReference type="Proteomes" id="UP000188169">
    <property type="component" value="Unassembled WGS sequence"/>
</dbReference>
<reference evidence="6" key="1">
    <citation type="submission" date="2017-02" db="EMBL/GenBank/DDBJ databases">
        <authorList>
            <person name="Mornico D."/>
        </authorList>
    </citation>
    <scope>NUCLEOTIDE SEQUENCE [LARGE SCALE GENOMIC DNA]</scope>
</reference>
<comment type="similarity">
    <text evidence="1">Belongs to the class IV-like SAM-binding methyltransferase superfamily. RNA methyltransferase TrmH family.</text>
</comment>
<dbReference type="GO" id="GO:0006396">
    <property type="term" value="P:RNA processing"/>
    <property type="evidence" value="ECO:0007669"/>
    <property type="project" value="InterPro"/>
</dbReference>
<dbReference type="GO" id="GO:0003723">
    <property type="term" value="F:RNA binding"/>
    <property type="evidence" value="ECO:0007669"/>
    <property type="project" value="InterPro"/>
</dbReference>
<evidence type="ECO:0000259" key="4">
    <source>
        <dbReference type="SMART" id="SM00967"/>
    </source>
</evidence>
<dbReference type="FunFam" id="3.40.1280.10:FF:000008">
    <property type="entry name" value="Group 3 RNA methyltransferase TrmH"/>
    <property type="match status" value="1"/>
</dbReference>
<evidence type="ECO:0000256" key="3">
    <source>
        <dbReference type="ARBA" id="ARBA00022679"/>
    </source>
</evidence>
<protein>
    <submittedName>
        <fullName evidence="5">23S rRNA (Guanosine-2'-O-)-methyltransferase RlmB</fullName>
        <ecNumber evidence="5">2.1.1.185</ecNumber>
    </submittedName>
</protein>
<dbReference type="STRING" id="1945520.A1019T_00892"/>
<accession>A0A1R4EEK3</accession>
<keyword evidence="6" id="KW-1185">Reference proteome</keyword>
<dbReference type="PANTHER" id="PTHR46429:SF1">
    <property type="entry name" value="23S RRNA (GUANOSINE-2'-O-)-METHYLTRANSFERASE RLMB"/>
    <property type="match status" value="1"/>
</dbReference>
<feature type="domain" description="RNA 2-O ribose methyltransferase substrate binding" evidence="4">
    <location>
        <begin position="6"/>
        <end position="93"/>
    </location>
</feature>
<dbReference type="OrthoDB" id="9785673at2"/>
<dbReference type="InterPro" id="IPR029028">
    <property type="entry name" value="Alpha/beta_knot_MTases"/>
</dbReference>
<keyword evidence="2 5" id="KW-0489">Methyltransferase</keyword>
<dbReference type="RefSeq" id="WP_077448320.1">
    <property type="nucleotide sequence ID" value="NZ_FUGD01000065.1"/>
</dbReference>
<dbReference type="Gene3D" id="3.30.1330.30">
    <property type="match status" value="1"/>
</dbReference>
<evidence type="ECO:0000313" key="5">
    <source>
        <dbReference type="EMBL" id="SJM36923.1"/>
    </source>
</evidence>
<proteinExistence type="inferred from homology"/>
<dbReference type="GO" id="GO:0032259">
    <property type="term" value="P:methylation"/>
    <property type="evidence" value="ECO:0007669"/>
    <property type="project" value="UniProtKB-KW"/>
</dbReference>
<gene>
    <name evidence="5" type="primary">rlmB_2</name>
    <name evidence="5" type="ORF">A1019T_00892</name>
</gene>
<dbReference type="GO" id="GO:0005829">
    <property type="term" value="C:cytosol"/>
    <property type="evidence" value="ECO:0007669"/>
    <property type="project" value="TreeGrafter"/>
</dbReference>
<dbReference type="NCBIfam" id="TIGR00186">
    <property type="entry name" value="rRNA_methyl_3"/>
    <property type="match status" value="1"/>
</dbReference>